<keyword evidence="2" id="KW-0560">Oxidoreductase</keyword>
<dbReference type="GO" id="GO:0016491">
    <property type="term" value="F:oxidoreductase activity"/>
    <property type="evidence" value="ECO:0007669"/>
    <property type="project" value="UniProtKB-KW"/>
</dbReference>
<organism evidence="4 5">
    <name type="scientific">Saccharomonospora cyanea NA-134</name>
    <dbReference type="NCBI Taxonomy" id="882082"/>
    <lineage>
        <taxon>Bacteria</taxon>
        <taxon>Bacillati</taxon>
        <taxon>Actinomycetota</taxon>
        <taxon>Actinomycetes</taxon>
        <taxon>Pseudonocardiales</taxon>
        <taxon>Pseudonocardiaceae</taxon>
        <taxon>Saccharomonospora</taxon>
    </lineage>
</organism>
<dbReference type="Gene3D" id="3.90.1170.50">
    <property type="entry name" value="Aldehyde oxidase/xanthine dehydrogenase, a/b hammerhead"/>
    <property type="match status" value="1"/>
</dbReference>
<dbReference type="PANTHER" id="PTHR11908:SF132">
    <property type="entry name" value="ALDEHYDE OXIDASE 1-RELATED"/>
    <property type="match status" value="1"/>
</dbReference>
<accession>H5XCN1</accession>
<dbReference type="Pfam" id="PF01315">
    <property type="entry name" value="Ald_Xan_dh_C"/>
    <property type="match status" value="1"/>
</dbReference>
<evidence type="ECO:0000259" key="3">
    <source>
        <dbReference type="SMART" id="SM01008"/>
    </source>
</evidence>
<feature type="domain" description="Aldehyde oxidase/xanthine dehydrogenase a/b hammerhead" evidence="3">
    <location>
        <begin position="19"/>
        <end position="126"/>
    </location>
</feature>
<dbReference type="InterPro" id="IPR008274">
    <property type="entry name" value="AldOxase/xan_DH_MoCoBD1"/>
</dbReference>
<protein>
    <submittedName>
        <fullName evidence="4">Aerobic-type carbon monoxide dehydrogenase, large subunit CoxL/CutL-like protein</fullName>
    </submittedName>
</protein>
<dbReference type="Pfam" id="PF20256">
    <property type="entry name" value="MoCoBD_2"/>
    <property type="match status" value="1"/>
</dbReference>
<dbReference type="SUPFAM" id="SSF54665">
    <property type="entry name" value="CO dehydrogenase molybdoprotein N-domain-like"/>
    <property type="match status" value="1"/>
</dbReference>
<proteinExistence type="predicted"/>
<dbReference type="SUPFAM" id="SSF56003">
    <property type="entry name" value="Molybdenum cofactor-binding domain"/>
    <property type="match status" value="1"/>
</dbReference>
<dbReference type="HOGENOM" id="CLU_001681_2_0_11"/>
<dbReference type="eggNOG" id="COG1529">
    <property type="taxonomic scope" value="Bacteria"/>
</dbReference>
<name>H5XCN1_9PSEU</name>
<gene>
    <name evidence="4" type="ORF">SaccyDRAFT_2403</name>
</gene>
<dbReference type="InterPro" id="IPR036856">
    <property type="entry name" value="Ald_Oxase/Xan_DH_a/b_sf"/>
</dbReference>
<dbReference type="Proteomes" id="UP000002791">
    <property type="component" value="Chromosome"/>
</dbReference>
<dbReference type="Gene3D" id="3.30.365.10">
    <property type="entry name" value="Aldehyde oxidase/xanthine dehydrogenase, molybdopterin binding domain"/>
    <property type="match status" value="4"/>
</dbReference>
<keyword evidence="5" id="KW-1185">Reference proteome</keyword>
<dbReference type="PANTHER" id="PTHR11908">
    <property type="entry name" value="XANTHINE DEHYDROGENASE"/>
    <property type="match status" value="1"/>
</dbReference>
<sequence>MSIVGTRVVRVEDDKLITTGGTYIDDLREEALTGAVHAMFVRSPIAHATVTSIDTSEASSAPGVVAVYTAADLDLAPGRAGPVPQPWLADGVVRYVGEPVALILAEHPYQLADAAELVDVDYEPLDVVADIETALSGEVVLHPELDGNVVQTHGGDFAEDTFADCEVVVSRTIVNQRVAPAPLEVRGAACAWGDDGRVTLWLSTQNAHLARSTVAKGLGLGAGEVRIVTPDVGGGFGAKIGTDPEPVVLAWAARRAGRPVRWSESRSENLTSMTHGRAQRNTVTIGGRRDGTVLAFRLEVVQDAGAYPRTLYLPTLTEMMAPGVYRFPKVETVSRAVVTNTTPIAAYRGAGRPEATAAVERAMDLFAAEIGVDPAEVRRKNVVPPDAFPHTTPTGATYDTGDYAAALDKVLEAAGYAQLREEQARRRAEGDPIALGLGMSAYVEITGADARGDSGRVEINPDGTVTAYTGVSPHGQGIHTTFAMLLSDRLGVPMEKITVRHGDTDEIPKGVGTMGSRSLQYGGSAVRKAADAVIEKARRLAADELEASPDDLELDTASGTWRVRGAASAGEVSWARLAERAGDGELSADVWADEVSPTFPFGAHLAVVEVDTLTGKVTLRRIVAVDDAGPVFNPVTFTGQRHGGLAQGAAQALLEVMHYDPDGNPTTATLADYSFPTAAELPDFELVDMVTPTDRNPLGVKGIGESATVGSTPAVQNAVVDALSHLGVTHVDMPTTPLRVWEAISEAAAQAPTRVGKAD</sequence>
<dbReference type="RefSeq" id="WP_005456381.1">
    <property type="nucleotide sequence ID" value="NZ_CM001440.1"/>
</dbReference>
<dbReference type="InterPro" id="IPR016208">
    <property type="entry name" value="Ald_Oxase/xanthine_DH-like"/>
</dbReference>
<dbReference type="EMBL" id="CM001440">
    <property type="protein sequence ID" value="EHR61277.1"/>
    <property type="molecule type" value="Genomic_DNA"/>
</dbReference>
<evidence type="ECO:0000313" key="4">
    <source>
        <dbReference type="EMBL" id="EHR61277.1"/>
    </source>
</evidence>
<dbReference type="AlphaFoldDB" id="H5XCN1"/>
<dbReference type="InterPro" id="IPR046867">
    <property type="entry name" value="AldOxase/xan_DH_MoCoBD2"/>
</dbReference>
<dbReference type="InterPro" id="IPR037165">
    <property type="entry name" value="AldOxase/xan_DH_Mopterin-bd_sf"/>
</dbReference>
<dbReference type="GO" id="GO:0005506">
    <property type="term" value="F:iron ion binding"/>
    <property type="evidence" value="ECO:0007669"/>
    <property type="project" value="InterPro"/>
</dbReference>
<keyword evidence="1" id="KW-0500">Molybdenum</keyword>
<dbReference type="STRING" id="882082.SaccyDRAFT_2403"/>
<evidence type="ECO:0000313" key="5">
    <source>
        <dbReference type="Proteomes" id="UP000002791"/>
    </source>
</evidence>
<dbReference type="SMART" id="SM01008">
    <property type="entry name" value="Ald_Xan_dh_C"/>
    <property type="match status" value="1"/>
</dbReference>
<reference evidence="4 5" key="1">
    <citation type="submission" date="2011-11" db="EMBL/GenBank/DDBJ databases">
        <title>The Noncontiguous Finished sequence of Saccharomonospora cyanea NA-134.</title>
        <authorList>
            <consortium name="US DOE Joint Genome Institute"/>
            <person name="Lucas S."/>
            <person name="Han J."/>
            <person name="Lapidus A."/>
            <person name="Cheng J.-F."/>
            <person name="Goodwin L."/>
            <person name="Pitluck S."/>
            <person name="Peters L."/>
            <person name="Ovchinnikova G."/>
            <person name="Lu M."/>
            <person name="Detter J.C."/>
            <person name="Han C."/>
            <person name="Tapia R."/>
            <person name="Land M."/>
            <person name="Hauser L."/>
            <person name="Kyrpides N."/>
            <person name="Ivanova N."/>
            <person name="Pagani I."/>
            <person name="Brambilla E.-M."/>
            <person name="Klenk H.-P."/>
            <person name="Woyke T."/>
        </authorList>
    </citation>
    <scope>NUCLEOTIDE SEQUENCE [LARGE SCALE GENOMIC DNA]</scope>
    <source>
        <strain evidence="4 5">NA-134</strain>
    </source>
</reference>
<evidence type="ECO:0000256" key="2">
    <source>
        <dbReference type="ARBA" id="ARBA00023002"/>
    </source>
</evidence>
<dbReference type="OrthoDB" id="135295at2"/>
<dbReference type="Pfam" id="PF02738">
    <property type="entry name" value="MoCoBD_1"/>
    <property type="match status" value="1"/>
</dbReference>
<dbReference type="InterPro" id="IPR000674">
    <property type="entry name" value="Ald_Oxase/Xan_DH_a/b"/>
</dbReference>
<evidence type="ECO:0000256" key="1">
    <source>
        <dbReference type="ARBA" id="ARBA00022505"/>
    </source>
</evidence>